<name>Q50016_MYCLR</name>
<organism evidence="1">
    <name type="scientific">Mycobacterium leprae</name>
    <dbReference type="NCBI Taxonomy" id="1769"/>
    <lineage>
        <taxon>Bacteria</taxon>
        <taxon>Bacillati</taxon>
        <taxon>Actinomycetota</taxon>
        <taxon>Actinomycetes</taxon>
        <taxon>Mycobacteriales</taxon>
        <taxon>Mycobacteriaceae</taxon>
        <taxon>Mycobacterium</taxon>
    </lineage>
</organism>
<proteinExistence type="predicted"/>
<dbReference type="EMBL" id="U15181">
    <property type="protein sequence ID" value="AAA62946.1"/>
    <property type="molecule type" value="Genomic_DNA"/>
</dbReference>
<reference evidence="1" key="2">
    <citation type="submission" date="1995-04" db="EMBL/GenBank/DDBJ databases">
        <authorList>
            <person name="Smith D.R."/>
        </authorList>
    </citation>
    <scope>NUCLEOTIDE SEQUENCE</scope>
</reference>
<protein>
    <submittedName>
        <fullName evidence="1">U1764af</fullName>
    </submittedName>
</protein>
<dbReference type="AlphaFoldDB" id="Q50016"/>
<reference evidence="1" key="1">
    <citation type="submission" date="1994-09" db="EMBL/GenBank/DDBJ databases">
        <authorList>
            <person name="Robison K."/>
        </authorList>
    </citation>
    <scope>NUCLEOTIDE SEQUENCE</scope>
</reference>
<evidence type="ECO:0000313" key="1">
    <source>
        <dbReference type="EMBL" id="AAA62946.1"/>
    </source>
</evidence>
<accession>Q50016</accession>
<sequence length="48" mass="5399">MQQRKKLAPVTVQRGSELGNDLIDRALPDRGLRGHLGDLPTQISFMIR</sequence>